<dbReference type="GO" id="GO:0005886">
    <property type="term" value="C:plasma membrane"/>
    <property type="evidence" value="ECO:0007669"/>
    <property type="project" value="UniProtKB-SubCell"/>
</dbReference>
<dbReference type="Pfam" id="PF00528">
    <property type="entry name" value="BPD_transp_1"/>
    <property type="match status" value="1"/>
</dbReference>
<keyword evidence="3" id="KW-1003">Cell membrane</keyword>
<dbReference type="AlphaFoldDB" id="A0A4Q9KL39"/>
<dbReference type="Pfam" id="PF19300">
    <property type="entry name" value="BPD_transp_1_N"/>
    <property type="match status" value="1"/>
</dbReference>
<dbReference type="PANTHER" id="PTHR43163:SF6">
    <property type="entry name" value="DIPEPTIDE TRANSPORT SYSTEM PERMEASE PROTEIN DPPB-RELATED"/>
    <property type="match status" value="1"/>
</dbReference>
<evidence type="ECO:0000313" key="9">
    <source>
        <dbReference type="EMBL" id="TBT95178.1"/>
    </source>
</evidence>
<evidence type="ECO:0000256" key="3">
    <source>
        <dbReference type="ARBA" id="ARBA00022475"/>
    </source>
</evidence>
<feature type="transmembrane region" description="Helical" evidence="7">
    <location>
        <begin position="134"/>
        <end position="161"/>
    </location>
</feature>
<keyword evidence="6 7" id="KW-0472">Membrane</keyword>
<comment type="similarity">
    <text evidence="7">Belongs to the binding-protein-dependent transport system permease family.</text>
</comment>
<evidence type="ECO:0000256" key="5">
    <source>
        <dbReference type="ARBA" id="ARBA00022989"/>
    </source>
</evidence>
<dbReference type="SUPFAM" id="SSF161098">
    <property type="entry name" value="MetI-like"/>
    <property type="match status" value="1"/>
</dbReference>
<evidence type="ECO:0000256" key="1">
    <source>
        <dbReference type="ARBA" id="ARBA00004651"/>
    </source>
</evidence>
<protein>
    <submittedName>
        <fullName evidence="9">ABC transporter permease</fullName>
    </submittedName>
</protein>
<reference evidence="9 10" key="1">
    <citation type="submission" date="2019-01" db="EMBL/GenBank/DDBJ databases">
        <title>Lactibacter flavus gen. nov., sp. nov., a novel bacterium of the family Propionibacteriaceae isolated from raw milk and dairy products.</title>
        <authorList>
            <person name="Huptas C."/>
            <person name="Wenning M."/>
            <person name="Breitenwieser F."/>
            <person name="Doll E."/>
            <person name="Von Neubeck M."/>
            <person name="Busse H.-J."/>
            <person name="Scherer S."/>
        </authorList>
    </citation>
    <scope>NUCLEOTIDE SEQUENCE [LARGE SCALE GENOMIC DNA]</scope>
    <source>
        <strain evidence="9 10">DSM 22130</strain>
    </source>
</reference>
<dbReference type="EMBL" id="SDMR01000006">
    <property type="protein sequence ID" value="TBT95178.1"/>
    <property type="molecule type" value="Genomic_DNA"/>
</dbReference>
<comment type="caution">
    <text evidence="9">The sequence shown here is derived from an EMBL/GenBank/DDBJ whole genome shotgun (WGS) entry which is preliminary data.</text>
</comment>
<sequence length="316" mass="33521">MIATVARRLGVFALSLVGASLAIFIICQALPGDPARILLGDGASAEQIAAKAHELGTDRPAIVRYLTWVAGMLRGDFGTSYASGVAVSGLIGPTLPVTGALAGFSLLVSVVIALPFGMLAALRRRRWEGVAVSAVAQVGMAIPAFWAGILLSILFGVVWRVLPPNGYIPLTTDPIGWARSLALPVLALALVQAAVLVRYVRSAFIDVLSEDYYRTARAVGWSRWGALLRHGVRNASLSLVTVLGLQLASILVGAIVIEQVFVLPGLGSLLLTYVRQKDVMVIQGVVMLLVLAVLLINALVEVSYVLIDPRLRTAER</sequence>
<dbReference type="GO" id="GO:0071916">
    <property type="term" value="F:dipeptide transmembrane transporter activity"/>
    <property type="evidence" value="ECO:0007669"/>
    <property type="project" value="TreeGrafter"/>
</dbReference>
<dbReference type="Proteomes" id="UP000291933">
    <property type="component" value="Unassembled WGS sequence"/>
</dbReference>
<feature type="transmembrane region" description="Helical" evidence="7">
    <location>
        <begin position="181"/>
        <end position="200"/>
    </location>
</feature>
<dbReference type="PROSITE" id="PS50928">
    <property type="entry name" value="ABC_TM1"/>
    <property type="match status" value="1"/>
</dbReference>
<dbReference type="OrthoDB" id="147688at2"/>
<accession>A0A4Q9KL39</accession>
<organism evidence="9 10">
    <name type="scientific">Propioniciclava tarda</name>
    <dbReference type="NCBI Taxonomy" id="433330"/>
    <lineage>
        <taxon>Bacteria</taxon>
        <taxon>Bacillati</taxon>
        <taxon>Actinomycetota</taxon>
        <taxon>Actinomycetes</taxon>
        <taxon>Propionibacteriales</taxon>
        <taxon>Propionibacteriaceae</taxon>
        <taxon>Propioniciclava</taxon>
    </lineage>
</organism>
<name>A0A4Q9KL39_PROTD</name>
<feature type="transmembrane region" description="Helical" evidence="7">
    <location>
        <begin position="12"/>
        <end position="31"/>
    </location>
</feature>
<keyword evidence="5 7" id="KW-1133">Transmembrane helix</keyword>
<dbReference type="CDD" id="cd06261">
    <property type="entry name" value="TM_PBP2"/>
    <property type="match status" value="1"/>
</dbReference>
<feature type="transmembrane region" description="Helical" evidence="7">
    <location>
        <begin position="237"/>
        <end position="261"/>
    </location>
</feature>
<keyword evidence="10" id="KW-1185">Reference proteome</keyword>
<dbReference type="InterPro" id="IPR045621">
    <property type="entry name" value="BPD_transp_1_N"/>
</dbReference>
<evidence type="ECO:0000256" key="7">
    <source>
        <dbReference type="RuleBase" id="RU363032"/>
    </source>
</evidence>
<dbReference type="InterPro" id="IPR035906">
    <property type="entry name" value="MetI-like_sf"/>
</dbReference>
<evidence type="ECO:0000256" key="4">
    <source>
        <dbReference type="ARBA" id="ARBA00022692"/>
    </source>
</evidence>
<evidence type="ECO:0000259" key="8">
    <source>
        <dbReference type="PROSITE" id="PS50928"/>
    </source>
</evidence>
<feature type="domain" description="ABC transmembrane type-1" evidence="8">
    <location>
        <begin position="95"/>
        <end position="300"/>
    </location>
</feature>
<dbReference type="Gene3D" id="1.10.3720.10">
    <property type="entry name" value="MetI-like"/>
    <property type="match status" value="1"/>
</dbReference>
<proteinExistence type="inferred from homology"/>
<evidence type="ECO:0000256" key="6">
    <source>
        <dbReference type="ARBA" id="ARBA00023136"/>
    </source>
</evidence>
<feature type="transmembrane region" description="Helical" evidence="7">
    <location>
        <begin position="100"/>
        <end position="122"/>
    </location>
</feature>
<comment type="subcellular location">
    <subcellularLocation>
        <location evidence="1 7">Cell membrane</location>
        <topology evidence="1 7">Multi-pass membrane protein</topology>
    </subcellularLocation>
</comment>
<evidence type="ECO:0000256" key="2">
    <source>
        <dbReference type="ARBA" id="ARBA00022448"/>
    </source>
</evidence>
<gene>
    <name evidence="9" type="ORF">ET996_06565</name>
</gene>
<dbReference type="RefSeq" id="WP_131171765.1">
    <property type="nucleotide sequence ID" value="NZ_FXTL01000005.1"/>
</dbReference>
<keyword evidence="2 7" id="KW-0813">Transport</keyword>
<dbReference type="InterPro" id="IPR000515">
    <property type="entry name" value="MetI-like"/>
</dbReference>
<evidence type="ECO:0000313" key="10">
    <source>
        <dbReference type="Proteomes" id="UP000291933"/>
    </source>
</evidence>
<dbReference type="PANTHER" id="PTHR43163">
    <property type="entry name" value="DIPEPTIDE TRANSPORT SYSTEM PERMEASE PROTEIN DPPB-RELATED"/>
    <property type="match status" value="1"/>
</dbReference>
<feature type="transmembrane region" description="Helical" evidence="7">
    <location>
        <begin position="281"/>
        <end position="307"/>
    </location>
</feature>
<keyword evidence="4 7" id="KW-0812">Transmembrane</keyword>